<keyword evidence="1" id="KW-0175">Coiled coil</keyword>
<organism evidence="2 3">
    <name type="scientific">Ranitomeya imitator</name>
    <name type="common">mimic poison frog</name>
    <dbReference type="NCBI Taxonomy" id="111125"/>
    <lineage>
        <taxon>Eukaryota</taxon>
        <taxon>Metazoa</taxon>
        <taxon>Chordata</taxon>
        <taxon>Craniata</taxon>
        <taxon>Vertebrata</taxon>
        <taxon>Euteleostomi</taxon>
        <taxon>Amphibia</taxon>
        <taxon>Batrachia</taxon>
        <taxon>Anura</taxon>
        <taxon>Neobatrachia</taxon>
        <taxon>Hyloidea</taxon>
        <taxon>Dendrobatidae</taxon>
        <taxon>Dendrobatinae</taxon>
        <taxon>Ranitomeya</taxon>
    </lineage>
</organism>
<evidence type="ECO:0000313" key="2">
    <source>
        <dbReference type="EMBL" id="CAJ0966514.1"/>
    </source>
</evidence>
<name>A0ABN9MLC0_9NEOB</name>
<feature type="coiled-coil region" evidence="1">
    <location>
        <begin position="88"/>
        <end position="143"/>
    </location>
</feature>
<gene>
    <name evidence="2" type="ORF">RIMI_LOCUS21394611</name>
</gene>
<protein>
    <submittedName>
        <fullName evidence="2">Uncharacterized protein</fullName>
    </submittedName>
</protein>
<evidence type="ECO:0000313" key="3">
    <source>
        <dbReference type="Proteomes" id="UP001176940"/>
    </source>
</evidence>
<dbReference type="EMBL" id="CAUEEQ010075273">
    <property type="protein sequence ID" value="CAJ0966514.1"/>
    <property type="molecule type" value="Genomic_DNA"/>
</dbReference>
<reference evidence="2" key="1">
    <citation type="submission" date="2023-07" db="EMBL/GenBank/DDBJ databases">
        <authorList>
            <person name="Stuckert A."/>
        </authorList>
    </citation>
    <scope>NUCLEOTIDE SEQUENCE</scope>
</reference>
<dbReference type="Proteomes" id="UP001176940">
    <property type="component" value="Unassembled WGS sequence"/>
</dbReference>
<comment type="caution">
    <text evidence="2">The sequence shown here is derived from an EMBL/GenBank/DDBJ whole genome shotgun (WGS) entry which is preliminary data.</text>
</comment>
<sequence>MEKTRQVNNSIRKNVNSMMKSRYREQLTDFSPHSTDCVPFNGKIWKPGVHESKVDVLEEELRRGYRQEALTLSAVMENMTRLYLTRWYKVLEKELKSTKMDMEVAEKQQMEAQRVQSELLHHNGDLLRKLKKLRQTIEEQQDRKISRLQTQPEITHWKLVTLKDG</sequence>
<keyword evidence="3" id="KW-1185">Reference proteome</keyword>
<evidence type="ECO:0000256" key="1">
    <source>
        <dbReference type="SAM" id="Coils"/>
    </source>
</evidence>
<proteinExistence type="predicted"/>
<accession>A0ABN9MLC0</accession>